<comment type="caution">
    <text evidence="4">The sequence shown here is derived from an EMBL/GenBank/DDBJ whole genome shotgun (WGS) entry which is preliminary data.</text>
</comment>
<dbReference type="PANTHER" id="PTHR37018:SF1">
    <property type="entry name" value="CULTURE SPECIFIC PROTEIN, PUTATIVE (AFU_ORTHOLOGUE AFUA_2G00130)-RELATED"/>
    <property type="match status" value="1"/>
</dbReference>
<name>A0ABR4DYM6_9PEZI</name>
<organism evidence="4 5">
    <name type="scientific">Diaporthe vaccinii</name>
    <dbReference type="NCBI Taxonomy" id="105482"/>
    <lineage>
        <taxon>Eukaryota</taxon>
        <taxon>Fungi</taxon>
        <taxon>Dikarya</taxon>
        <taxon>Ascomycota</taxon>
        <taxon>Pezizomycotina</taxon>
        <taxon>Sordariomycetes</taxon>
        <taxon>Sordariomycetidae</taxon>
        <taxon>Diaporthales</taxon>
        <taxon>Diaporthaceae</taxon>
        <taxon>Diaporthe</taxon>
        <taxon>Diaporthe eres species complex</taxon>
    </lineage>
</organism>
<dbReference type="InterPro" id="IPR011761">
    <property type="entry name" value="ATP-grasp"/>
</dbReference>
<protein>
    <recommendedName>
        <fullName evidence="3">ATP-grasp domain-containing protein</fullName>
    </recommendedName>
</protein>
<dbReference type="Proteomes" id="UP001600888">
    <property type="component" value="Unassembled WGS sequence"/>
</dbReference>
<proteinExistence type="predicted"/>
<feature type="region of interest" description="Disordered" evidence="2">
    <location>
        <begin position="1"/>
        <end position="65"/>
    </location>
</feature>
<feature type="compositionally biased region" description="Pro residues" evidence="2">
    <location>
        <begin position="27"/>
        <end position="40"/>
    </location>
</feature>
<feature type="compositionally biased region" description="Low complexity" evidence="2">
    <location>
        <begin position="41"/>
        <end position="55"/>
    </location>
</feature>
<keyword evidence="1" id="KW-0547">Nucleotide-binding</keyword>
<feature type="domain" description="ATP-grasp" evidence="3">
    <location>
        <begin position="229"/>
        <end position="440"/>
    </location>
</feature>
<dbReference type="PROSITE" id="PS50975">
    <property type="entry name" value="ATP_GRASP"/>
    <property type="match status" value="1"/>
</dbReference>
<reference evidence="4 5" key="1">
    <citation type="submission" date="2024-03" db="EMBL/GenBank/DDBJ databases">
        <title>A high-quality draft genome sequence of Diaporthe vaccinii, a causative agent of upright dieback and viscid rot disease in cranberry plants.</title>
        <authorList>
            <person name="Sarrasin M."/>
            <person name="Lang B.F."/>
            <person name="Burger G."/>
        </authorList>
    </citation>
    <scope>NUCLEOTIDE SEQUENCE [LARGE SCALE GENOMIC DNA]</scope>
    <source>
        <strain evidence="4 5">IS7</strain>
    </source>
</reference>
<dbReference type="EMBL" id="JBAWTH010000139">
    <property type="protein sequence ID" value="KAL2275245.1"/>
    <property type="molecule type" value="Genomic_DNA"/>
</dbReference>
<keyword evidence="5" id="KW-1185">Reference proteome</keyword>
<evidence type="ECO:0000256" key="1">
    <source>
        <dbReference type="PROSITE-ProRule" id="PRU00409"/>
    </source>
</evidence>
<evidence type="ECO:0000259" key="3">
    <source>
        <dbReference type="PROSITE" id="PS50975"/>
    </source>
</evidence>
<dbReference type="Pfam" id="PF02655">
    <property type="entry name" value="ATP-grasp_3"/>
    <property type="match status" value="1"/>
</dbReference>
<dbReference type="InterPro" id="IPR053269">
    <property type="entry name" value="Asp-Met_ligase"/>
</dbReference>
<evidence type="ECO:0000256" key="2">
    <source>
        <dbReference type="SAM" id="MobiDB-lite"/>
    </source>
</evidence>
<dbReference type="SUPFAM" id="SSF56059">
    <property type="entry name" value="Glutathione synthetase ATP-binding domain-like"/>
    <property type="match status" value="1"/>
</dbReference>
<evidence type="ECO:0000313" key="4">
    <source>
        <dbReference type="EMBL" id="KAL2275245.1"/>
    </source>
</evidence>
<sequence length="501" mass="55575">MKVEQPSAHAYTLPRNIVTLQNAAQQQPPPAPPPAPPPPQQQQTSTSRARAQTAQPTDFHGPHTANTIQLDTTLAELYQANGIQGPFIVTMYCVFGHMDLHPAWPRELVYPEDEEPVPYAEGNKQEIARLRSIILGMKPLRRAFGVGDMDVLLLAPNATAAGMERALSQLAPHQRHRPVIVDLDGKEDVDTQLRRATRGKKLLFWRPQGWMGEHDCLLDPREMFDVNSKGFLLTSGMRTPPSEVVDLQAVDLADRSSCVFWTRPLPFVVKLYRAGCSFGTYIVKAEGQREEMAGAMARYKARGTTEVLLSTYIDLVQDLSVHFFVGAPGTAHDRDNPQILGVTVQTLTEAGKWVGGHIDYGMQEELQSLVWDTVRDTTRRMPETFMGWAGVDIVVDREGGQWVVDLNARFTGSMPICFMSGHFWKQRGLPLAQFSAVEYGGDVDCIYARLGRLVQTGQVVVTATASIEEGGNMADVVWGGRNMKELADVQTWIRQVLAKAS</sequence>
<dbReference type="Gene3D" id="3.30.470.20">
    <property type="entry name" value="ATP-grasp fold, B domain"/>
    <property type="match status" value="1"/>
</dbReference>
<dbReference type="PANTHER" id="PTHR37018">
    <property type="entry name" value="CULTURE SPECIFIC PROTEIN, PUTATIVE (AFU_ORTHOLOGUE AFUA_2G00130)-RELATED"/>
    <property type="match status" value="1"/>
</dbReference>
<keyword evidence="1" id="KW-0067">ATP-binding</keyword>
<dbReference type="InterPro" id="IPR003806">
    <property type="entry name" value="ATP-grasp_PylC-type"/>
</dbReference>
<gene>
    <name evidence="4" type="ORF">FJTKL_02189</name>
</gene>
<evidence type="ECO:0000313" key="5">
    <source>
        <dbReference type="Proteomes" id="UP001600888"/>
    </source>
</evidence>
<accession>A0ABR4DYM6</accession>